<evidence type="ECO:0000313" key="2">
    <source>
        <dbReference type="Proteomes" id="UP001628164"/>
    </source>
</evidence>
<name>A0ABQ6PH49_9GAMM</name>
<keyword evidence="2" id="KW-1185">Reference proteome</keyword>
<comment type="caution">
    <text evidence="1">The sequence shown here is derived from an EMBL/GenBank/DDBJ whole genome shotgun (WGS) entry which is preliminary data.</text>
</comment>
<accession>A0ABQ6PH49</accession>
<reference evidence="1 2" key="1">
    <citation type="journal article" date="2024" name="Dis. Aquat. Organ.">
        <title>Francisella sciaenopsi sp. nov. isolated from diseased red drum Sciaenops ocellatus in Florida, USA.</title>
        <authorList>
            <person name="Kawahara M."/>
            <person name="Cody T.T."/>
            <person name="Yanong R.P.E."/>
            <person name="Henderson E."/>
            <person name="Yazdi Z."/>
            <person name="Soto E."/>
        </authorList>
    </citation>
    <scope>NUCLEOTIDE SEQUENCE [LARGE SCALE GENOMIC DNA]</scope>
    <source>
        <strain evidence="1 2">R22-20-7</strain>
    </source>
</reference>
<evidence type="ECO:0008006" key="3">
    <source>
        <dbReference type="Google" id="ProtNLM"/>
    </source>
</evidence>
<organism evidence="1 2">
    <name type="scientific">Francisella sciaenopsi</name>
    <dbReference type="NCBI Taxonomy" id="3055034"/>
    <lineage>
        <taxon>Bacteria</taxon>
        <taxon>Pseudomonadati</taxon>
        <taxon>Pseudomonadota</taxon>
        <taxon>Gammaproteobacteria</taxon>
        <taxon>Thiotrichales</taxon>
        <taxon>Francisellaceae</taxon>
        <taxon>Francisella</taxon>
    </lineage>
</organism>
<proteinExistence type="predicted"/>
<dbReference type="RefSeq" id="WP_407877978.1">
    <property type="nucleotide sequence ID" value="NZ_BTHG01000007.1"/>
</dbReference>
<evidence type="ECO:0000313" key="1">
    <source>
        <dbReference type="EMBL" id="GMN90285.1"/>
    </source>
</evidence>
<gene>
    <name evidence="1" type="ORF">fsci_17730</name>
</gene>
<sequence>MKIDIKFAERMIEIVAESFFIHGYLDEKDIESKNTLIDKMQEILDSETIDIDFVIDHSEYILDKAYSFEKSGDLDLSIVFFVIFFEHSLNKLIDYQLREKNISKKAKNELIRSVNIAGKCGWLLEVLDLPYFNRSHAKNIQELADNRNAFIHYKWNPKCEKNNDNRGELILKAKSTVKYLKNYLSRILYKGQKSKLDKLFAKKSNKKIKNSQSLHLS</sequence>
<protein>
    <recommendedName>
        <fullName evidence="3">RiboL-PSP-HEPN domain-containing protein</fullName>
    </recommendedName>
</protein>
<dbReference type="Proteomes" id="UP001628164">
    <property type="component" value="Unassembled WGS sequence"/>
</dbReference>
<dbReference type="EMBL" id="BTHG01000007">
    <property type="protein sequence ID" value="GMN90285.1"/>
    <property type="molecule type" value="Genomic_DNA"/>
</dbReference>